<keyword evidence="3" id="KW-1185">Reference proteome</keyword>
<proteinExistence type="predicted"/>
<sequence>MPSCSRRAALYRCALVGAVGVAGCLGRYGRGDDRRGGADASTESRVNCPDDGSVTACVEDVVLLQGESGTATVLVRHASTVQVFPPETFAESLPPSHASPVEMGLGIDEASVRPRPDGTMESYPPYWQWDEPRDRVTAELPVFVESTAPPGSYRYGVEARPRDVSADRRPVTANGTIDVTERT</sequence>
<evidence type="ECO:0000313" key="3">
    <source>
        <dbReference type="Proteomes" id="UP001596547"/>
    </source>
</evidence>
<feature type="region of interest" description="Disordered" evidence="1">
    <location>
        <begin position="149"/>
        <end position="183"/>
    </location>
</feature>
<dbReference type="AlphaFoldDB" id="A0ABD6A6M8"/>
<organism evidence="2 3">
    <name type="scientific">Halomarina halobia</name>
    <dbReference type="NCBI Taxonomy" id="3033386"/>
    <lineage>
        <taxon>Archaea</taxon>
        <taxon>Methanobacteriati</taxon>
        <taxon>Methanobacteriota</taxon>
        <taxon>Stenosarchaea group</taxon>
        <taxon>Halobacteria</taxon>
        <taxon>Halobacteriales</taxon>
        <taxon>Natronomonadaceae</taxon>
        <taxon>Halomarina</taxon>
    </lineage>
</organism>
<dbReference type="RefSeq" id="WP_276305015.1">
    <property type="nucleotide sequence ID" value="NZ_CP119992.1"/>
</dbReference>
<gene>
    <name evidence="2" type="ORF">ACFQPE_02220</name>
</gene>
<dbReference type="Proteomes" id="UP001596547">
    <property type="component" value="Unassembled WGS sequence"/>
</dbReference>
<feature type="compositionally biased region" description="Basic and acidic residues" evidence="1">
    <location>
        <begin position="157"/>
        <end position="170"/>
    </location>
</feature>
<protein>
    <submittedName>
        <fullName evidence="2">Uncharacterized protein</fullName>
    </submittedName>
</protein>
<accession>A0ABD6A6M8</accession>
<evidence type="ECO:0000256" key="1">
    <source>
        <dbReference type="SAM" id="MobiDB-lite"/>
    </source>
</evidence>
<dbReference type="EMBL" id="JBHTBF010000001">
    <property type="protein sequence ID" value="MFC7315613.1"/>
    <property type="molecule type" value="Genomic_DNA"/>
</dbReference>
<comment type="caution">
    <text evidence="2">The sequence shown here is derived from an EMBL/GenBank/DDBJ whole genome shotgun (WGS) entry which is preliminary data.</text>
</comment>
<evidence type="ECO:0000313" key="2">
    <source>
        <dbReference type="EMBL" id="MFC7315613.1"/>
    </source>
</evidence>
<reference evidence="2 3" key="1">
    <citation type="journal article" date="2019" name="Int. J. Syst. Evol. Microbiol.">
        <title>The Global Catalogue of Microorganisms (GCM) 10K type strain sequencing project: providing services to taxonomists for standard genome sequencing and annotation.</title>
        <authorList>
            <consortium name="The Broad Institute Genomics Platform"/>
            <consortium name="The Broad Institute Genome Sequencing Center for Infectious Disease"/>
            <person name="Wu L."/>
            <person name="Ma J."/>
        </authorList>
    </citation>
    <scope>NUCLEOTIDE SEQUENCE [LARGE SCALE GENOMIC DNA]</scope>
    <source>
        <strain evidence="2 3">PSR21</strain>
    </source>
</reference>
<name>A0ABD6A6M8_9EURY</name>
<dbReference type="GeneID" id="79314583"/>
<dbReference type="PROSITE" id="PS51257">
    <property type="entry name" value="PROKAR_LIPOPROTEIN"/>
    <property type="match status" value="1"/>
</dbReference>